<dbReference type="GO" id="GO:0009092">
    <property type="term" value="P:homoserine metabolic process"/>
    <property type="evidence" value="ECO:0007669"/>
    <property type="project" value="TreeGrafter"/>
</dbReference>
<dbReference type="HAMAP" id="MF_00296">
    <property type="entry name" value="MetX_acyltransf"/>
    <property type="match status" value="1"/>
</dbReference>
<dbReference type="InterPro" id="IPR000073">
    <property type="entry name" value="AB_hydrolase_1"/>
</dbReference>
<dbReference type="PANTHER" id="PTHR32268">
    <property type="entry name" value="HOMOSERINE O-ACETYLTRANSFERASE"/>
    <property type="match status" value="1"/>
</dbReference>
<accession>A0A0F9P503</accession>
<dbReference type="NCBIfam" id="TIGR01392">
    <property type="entry name" value="homoserO_Ac_trn"/>
    <property type="match status" value="1"/>
</dbReference>
<dbReference type="NCBIfam" id="NF001209">
    <property type="entry name" value="PRK00175.1"/>
    <property type="match status" value="1"/>
</dbReference>
<comment type="caution">
    <text evidence="8">The sequence shown here is derived from an EMBL/GenBank/DDBJ whole genome shotgun (WGS) entry which is preliminary data.</text>
</comment>
<dbReference type="PANTHER" id="PTHR32268:SF11">
    <property type="entry name" value="HOMOSERINE O-ACETYLTRANSFERASE"/>
    <property type="match status" value="1"/>
</dbReference>
<dbReference type="Pfam" id="PF00561">
    <property type="entry name" value="Abhydrolase_1"/>
    <property type="match status" value="1"/>
</dbReference>
<evidence type="ECO:0000256" key="5">
    <source>
        <dbReference type="ARBA" id="ARBA00023167"/>
    </source>
</evidence>
<keyword evidence="4" id="KW-0808">Transferase</keyword>
<evidence type="ECO:0000259" key="7">
    <source>
        <dbReference type="Pfam" id="PF00561"/>
    </source>
</evidence>
<evidence type="ECO:0000256" key="3">
    <source>
        <dbReference type="ARBA" id="ARBA00022605"/>
    </source>
</evidence>
<evidence type="ECO:0000256" key="2">
    <source>
        <dbReference type="ARBA" id="ARBA00022490"/>
    </source>
</evidence>
<dbReference type="GO" id="GO:0004414">
    <property type="term" value="F:homoserine O-acetyltransferase activity"/>
    <property type="evidence" value="ECO:0007669"/>
    <property type="project" value="TreeGrafter"/>
</dbReference>
<dbReference type="EMBL" id="LAZR01003329">
    <property type="protein sequence ID" value="KKN19492.1"/>
    <property type="molecule type" value="Genomic_DNA"/>
</dbReference>
<dbReference type="FunFam" id="1.10.1740.110:FF:000001">
    <property type="entry name" value="Homoserine O-acetyltransferase"/>
    <property type="match status" value="1"/>
</dbReference>
<dbReference type="GO" id="GO:0009086">
    <property type="term" value="P:methionine biosynthetic process"/>
    <property type="evidence" value="ECO:0007669"/>
    <property type="project" value="UniProtKB-KW"/>
</dbReference>
<keyword evidence="3" id="KW-0028">Amino-acid biosynthesis</keyword>
<dbReference type="Gene3D" id="1.10.1740.110">
    <property type="match status" value="1"/>
</dbReference>
<evidence type="ECO:0000256" key="4">
    <source>
        <dbReference type="ARBA" id="ARBA00022679"/>
    </source>
</evidence>
<name>A0A0F9P503_9ZZZZ</name>
<protein>
    <recommendedName>
        <fullName evidence="7">AB hydrolase-1 domain-containing protein</fullName>
    </recommendedName>
</protein>
<dbReference type="InterPro" id="IPR029058">
    <property type="entry name" value="AB_hydrolase_fold"/>
</dbReference>
<dbReference type="InterPro" id="IPR008220">
    <property type="entry name" value="HAT_MetX-like"/>
</dbReference>
<dbReference type="SUPFAM" id="SSF53474">
    <property type="entry name" value="alpha/beta-Hydrolases"/>
    <property type="match status" value="1"/>
</dbReference>
<organism evidence="8">
    <name type="scientific">marine sediment metagenome</name>
    <dbReference type="NCBI Taxonomy" id="412755"/>
    <lineage>
        <taxon>unclassified sequences</taxon>
        <taxon>metagenomes</taxon>
        <taxon>ecological metagenomes</taxon>
    </lineage>
</organism>
<feature type="domain" description="AB hydrolase-1" evidence="7">
    <location>
        <begin position="58"/>
        <end position="367"/>
    </location>
</feature>
<reference evidence="8" key="1">
    <citation type="journal article" date="2015" name="Nature">
        <title>Complex archaea that bridge the gap between prokaryotes and eukaryotes.</title>
        <authorList>
            <person name="Spang A."/>
            <person name="Saw J.H."/>
            <person name="Jorgensen S.L."/>
            <person name="Zaremba-Niedzwiedzka K."/>
            <person name="Martijn J."/>
            <person name="Lind A.E."/>
            <person name="van Eijk R."/>
            <person name="Schleper C."/>
            <person name="Guy L."/>
            <person name="Ettema T.J."/>
        </authorList>
    </citation>
    <scope>NUCLEOTIDE SEQUENCE</scope>
</reference>
<sequence length="392" mass="43904">MSEYGEHDRNGISVGKVQKQFLTFAEPPEEMILESGAKLGPITLAYETYGRLNEQKDNVVMVFHALSGNSHAAGYYKESNEKPGWWDNIVGPGKGIDTGKYFVICSNIIGSCYGSTGPGSINPKNDRPYALDFPLFTISDIVNTQKALIDHLGIKKLLCLVGGSIGGMQAIEWAVKYPEMVESVIPIASTCKRSALSIGLSEAQRQAIMADPNWNQGYYYGEDPPEKGLALARMIGHISYLSEESMQRKFGRRLQDNNTFKYDFSTDFEVENYLHYQGKKFVDRFDANSYLYITKASDYFDLGEQKGKGSLTKAFSRTSAKFLVISFSSDWLYPTAQSKEMVRAMKKADLDVSFCEIETDFGHDSFLIAHDQLTKLISGFINRIYNGFARKS</sequence>
<keyword evidence="6" id="KW-0012">Acyltransferase</keyword>
<dbReference type="Gene3D" id="3.40.50.1820">
    <property type="entry name" value="alpha/beta hydrolase"/>
    <property type="match status" value="1"/>
</dbReference>
<gene>
    <name evidence="8" type="ORF">LCGC14_0945180</name>
</gene>
<dbReference type="AlphaFoldDB" id="A0A0F9P503"/>
<comment type="subunit">
    <text evidence="1">Homodimer.</text>
</comment>
<proteinExistence type="inferred from homology"/>
<keyword evidence="5" id="KW-0486">Methionine biosynthesis</keyword>
<evidence type="ECO:0000313" key="8">
    <source>
        <dbReference type="EMBL" id="KKN19492.1"/>
    </source>
</evidence>
<evidence type="ECO:0000256" key="6">
    <source>
        <dbReference type="ARBA" id="ARBA00023315"/>
    </source>
</evidence>
<keyword evidence="2" id="KW-0963">Cytoplasm</keyword>
<evidence type="ECO:0000256" key="1">
    <source>
        <dbReference type="ARBA" id="ARBA00011738"/>
    </source>
</evidence>
<dbReference type="PIRSF" id="PIRSF000443">
    <property type="entry name" value="Homoser_Ac_trans"/>
    <property type="match status" value="1"/>
</dbReference>